<dbReference type="Pfam" id="PF12730">
    <property type="entry name" value="ABC2_membrane_4"/>
    <property type="match status" value="1"/>
</dbReference>
<evidence type="ECO:0000256" key="1">
    <source>
        <dbReference type="SAM" id="Phobius"/>
    </source>
</evidence>
<reference evidence="2 3" key="1">
    <citation type="submission" date="2019-04" db="EMBL/GenBank/DDBJ databases">
        <title>Cohnella sp. nov., isolated from soil.</title>
        <authorList>
            <person name="Kim W."/>
        </authorList>
    </citation>
    <scope>NUCLEOTIDE SEQUENCE [LARGE SCALE GENOMIC DNA]</scope>
    <source>
        <strain evidence="2 3">CAU 1483</strain>
    </source>
</reference>
<keyword evidence="1" id="KW-0472">Membrane</keyword>
<dbReference type="PANTHER" id="PTHR37305:SF1">
    <property type="entry name" value="MEMBRANE PROTEIN"/>
    <property type="match status" value="1"/>
</dbReference>
<feature type="transmembrane region" description="Helical" evidence="1">
    <location>
        <begin position="21"/>
        <end position="40"/>
    </location>
</feature>
<dbReference type="AlphaFoldDB" id="A0A4U0FFS1"/>
<dbReference type="RefSeq" id="WP_136777467.1">
    <property type="nucleotide sequence ID" value="NZ_SUPK01000004.1"/>
</dbReference>
<dbReference type="EMBL" id="SUPK01000004">
    <property type="protein sequence ID" value="TJY42212.1"/>
    <property type="molecule type" value="Genomic_DNA"/>
</dbReference>
<proteinExistence type="predicted"/>
<evidence type="ECO:0000313" key="3">
    <source>
        <dbReference type="Proteomes" id="UP000309673"/>
    </source>
</evidence>
<name>A0A4U0FFS1_9BACL</name>
<feature type="transmembrane region" description="Helical" evidence="1">
    <location>
        <begin position="174"/>
        <end position="195"/>
    </location>
</feature>
<organism evidence="2 3">
    <name type="scientific">Cohnella pontilimi</name>
    <dbReference type="NCBI Taxonomy" id="2564100"/>
    <lineage>
        <taxon>Bacteria</taxon>
        <taxon>Bacillati</taxon>
        <taxon>Bacillota</taxon>
        <taxon>Bacilli</taxon>
        <taxon>Bacillales</taxon>
        <taxon>Paenibacillaceae</taxon>
        <taxon>Cohnella</taxon>
    </lineage>
</organism>
<sequence length="250" mass="27068">MSLLLSSTINEWVKMSARKKTIFFLGLIAIIPFLGLPVVLRLQNGLGITAVAGAHYPINILNMLTLFVLPLMIFMSVSDMFSGEFGDRTIRSVLLRPVGRFKIFTAKVLAAFGLIAAGLMLGWLSSTIASFFLPASEGMAGGIANSALAYAVAALPMFALCTVAVFIAQFFKNASGALAICILVYAAAKLITFVFPEYTVFSPTAYTDWYEIWIGSAVSAGKLMTIFSFLTGCAIVFYTSGYYLFDKKEV</sequence>
<feature type="transmembrane region" description="Helical" evidence="1">
    <location>
        <begin position="60"/>
        <end position="82"/>
    </location>
</feature>
<gene>
    <name evidence="2" type="ORF">E5161_09385</name>
</gene>
<dbReference type="OrthoDB" id="1711106at2"/>
<keyword evidence="1" id="KW-1133">Transmembrane helix</keyword>
<feature type="transmembrane region" description="Helical" evidence="1">
    <location>
        <begin position="103"/>
        <end position="123"/>
    </location>
</feature>
<evidence type="ECO:0000313" key="2">
    <source>
        <dbReference type="EMBL" id="TJY42212.1"/>
    </source>
</evidence>
<protein>
    <recommendedName>
        <fullName evidence="4">ABC transporter permease</fullName>
    </recommendedName>
</protein>
<dbReference type="PANTHER" id="PTHR37305">
    <property type="entry name" value="INTEGRAL MEMBRANE PROTEIN-RELATED"/>
    <property type="match status" value="1"/>
</dbReference>
<feature type="transmembrane region" description="Helical" evidence="1">
    <location>
        <begin position="223"/>
        <end position="245"/>
    </location>
</feature>
<keyword evidence="1" id="KW-0812">Transmembrane</keyword>
<evidence type="ECO:0008006" key="4">
    <source>
        <dbReference type="Google" id="ProtNLM"/>
    </source>
</evidence>
<accession>A0A4U0FFS1</accession>
<feature type="transmembrane region" description="Helical" evidence="1">
    <location>
        <begin position="143"/>
        <end position="167"/>
    </location>
</feature>
<keyword evidence="3" id="KW-1185">Reference proteome</keyword>
<dbReference type="Proteomes" id="UP000309673">
    <property type="component" value="Unassembled WGS sequence"/>
</dbReference>
<comment type="caution">
    <text evidence="2">The sequence shown here is derived from an EMBL/GenBank/DDBJ whole genome shotgun (WGS) entry which is preliminary data.</text>
</comment>